<keyword evidence="7 10" id="KW-0472">Membrane</keyword>
<dbReference type="InterPro" id="IPR000481">
    <property type="entry name" value="GPCR_Pheromne_B_alpha_rcpt"/>
</dbReference>
<evidence type="ECO:0000256" key="1">
    <source>
        <dbReference type="ARBA" id="ARBA00004141"/>
    </source>
</evidence>
<gene>
    <name evidence="11" type="ORF">PISMIDRAFT_682393</name>
</gene>
<protein>
    <submittedName>
        <fullName evidence="11">Uncharacterized protein</fullName>
    </submittedName>
</protein>
<feature type="transmembrane region" description="Helical" evidence="10">
    <location>
        <begin position="163"/>
        <end position="185"/>
    </location>
</feature>
<evidence type="ECO:0000256" key="10">
    <source>
        <dbReference type="SAM" id="Phobius"/>
    </source>
</evidence>
<accession>A0A0C9Y6I4</accession>
<evidence type="ECO:0000256" key="6">
    <source>
        <dbReference type="ARBA" id="ARBA00023040"/>
    </source>
</evidence>
<evidence type="ECO:0000256" key="7">
    <source>
        <dbReference type="ARBA" id="ARBA00023136"/>
    </source>
</evidence>
<keyword evidence="6" id="KW-0297">G-protein coupled receptor</keyword>
<dbReference type="InterPro" id="IPR001499">
    <property type="entry name" value="GPCR_STE3"/>
</dbReference>
<evidence type="ECO:0000256" key="9">
    <source>
        <dbReference type="ARBA" id="ARBA00023224"/>
    </source>
</evidence>
<evidence type="ECO:0000256" key="3">
    <source>
        <dbReference type="ARBA" id="ARBA00022507"/>
    </source>
</evidence>
<evidence type="ECO:0000256" key="2">
    <source>
        <dbReference type="ARBA" id="ARBA00011085"/>
    </source>
</evidence>
<dbReference type="PRINTS" id="PR00901">
    <property type="entry name" value="PHEROMONEBAR"/>
</dbReference>
<keyword evidence="5 10" id="KW-1133">Transmembrane helix</keyword>
<evidence type="ECO:0000256" key="5">
    <source>
        <dbReference type="ARBA" id="ARBA00022989"/>
    </source>
</evidence>
<organism evidence="11 12">
    <name type="scientific">Pisolithus microcarpus 441</name>
    <dbReference type="NCBI Taxonomy" id="765257"/>
    <lineage>
        <taxon>Eukaryota</taxon>
        <taxon>Fungi</taxon>
        <taxon>Dikarya</taxon>
        <taxon>Basidiomycota</taxon>
        <taxon>Agaricomycotina</taxon>
        <taxon>Agaricomycetes</taxon>
        <taxon>Agaricomycetidae</taxon>
        <taxon>Boletales</taxon>
        <taxon>Sclerodermatineae</taxon>
        <taxon>Pisolithaceae</taxon>
        <taxon>Pisolithus</taxon>
    </lineage>
</organism>
<feature type="transmembrane region" description="Helical" evidence="10">
    <location>
        <begin position="276"/>
        <end position="293"/>
    </location>
</feature>
<evidence type="ECO:0000256" key="4">
    <source>
        <dbReference type="ARBA" id="ARBA00022692"/>
    </source>
</evidence>
<reference evidence="12" key="2">
    <citation type="submission" date="2015-01" db="EMBL/GenBank/DDBJ databases">
        <title>Evolutionary Origins and Diversification of the Mycorrhizal Mutualists.</title>
        <authorList>
            <consortium name="DOE Joint Genome Institute"/>
            <consortium name="Mycorrhizal Genomics Consortium"/>
            <person name="Kohler A."/>
            <person name="Kuo A."/>
            <person name="Nagy L.G."/>
            <person name="Floudas D."/>
            <person name="Copeland A."/>
            <person name="Barry K.W."/>
            <person name="Cichocki N."/>
            <person name="Veneault-Fourrey C."/>
            <person name="LaButti K."/>
            <person name="Lindquist E.A."/>
            <person name="Lipzen A."/>
            <person name="Lundell T."/>
            <person name="Morin E."/>
            <person name="Murat C."/>
            <person name="Riley R."/>
            <person name="Ohm R."/>
            <person name="Sun H."/>
            <person name="Tunlid A."/>
            <person name="Henrissat B."/>
            <person name="Grigoriev I.V."/>
            <person name="Hibbett D.S."/>
            <person name="Martin F."/>
        </authorList>
    </citation>
    <scope>NUCLEOTIDE SEQUENCE [LARGE SCALE GENOMIC DNA]</scope>
    <source>
        <strain evidence="12">441</strain>
    </source>
</reference>
<reference evidence="11 12" key="1">
    <citation type="submission" date="2014-04" db="EMBL/GenBank/DDBJ databases">
        <authorList>
            <consortium name="DOE Joint Genome Institute"/>
            <person name="Kuo A."/>
            <person name="Kohler A."/>
            <person name="Costa M.D."/>
            <person name="Nagy L.G."/>
            <person name="Floudas D."/>
            <person name="Copeland A."/>
            <person name="Barry K.W."/>
            <person name="Cichocki N."/>
            <person name="Veneault-Fourrey C."/>
            <person name="LaButti K."/>
            <person name="Lindquist E.A."/>
            <person name="Lipzen A."/>
            <person name="Lundell T."/>
            <person name="Morin E."/>
            <person name="Murat C."/>
            <person name="Sun H."/>
            <person name="Tunlid A."/>
            <person name="Henrissat B."/>
            <person name="Grigoriev I.V."/>
            <person name="Hibbett D.S."/>
            <person name="Martin F."/>
            <person name="Nordberg H.P."/>
            <person name="Cantor M.N."/>
            <person name="Hua S.X."/>
        </authorList>
    </citation>
    <scope>NUCLEOTIDE SEQUENCE [LARGE SCALE GENOMIC DNA]</scope>
    <source>
        <strain evidence="11 12">441</strain>
    </source>
</reference>
<dbReference type="AlphaFoldDB" id="A0A0C9Y6I4"/>
<evidence type="ECO:0000313" key="12">
    <source>
        <dbReference type="Proteomes" id="UP000054018"/>
    </source>
</evidence>
<comment type="similarity">
    <text evidence="2">Belongs to the G-protein coupled receptor 4 family.</text>
</comment>
<dbReference type="Pfam" id="PF02076">
    <property type="entry name" value="STE3"/>
    <property type="match status" value="1"/>
</dbReference>
<name>A0A0C9Y6I4_9AGAM</name>
<dbReference type="HOGENOM" id="CLU_027592_0_2_1"/>
<dbReference type="GO" id="GO:0000750">
    <property type="term" value="P:pheromone-dependent signal transduction involved in conjugation with cellular fusion"/>
    <property type="evidence" value="ECO:0007669"/>
    <property type="project" value="TreeGrafter"/>
</dbReference>
<dbReference type="GO" id="GO:0004934">
    <property type="term" value="F:mating-type alpha-factor pheromone receptor activity"/>
    <property type="evidence" value="ECO:0007669"/>
    <property type="project" value="InterPro"/>
</dbReference>
<keyword evidence="8" id="KW-0675">Receptor</keyword>
<keyword evidence="12" id="KW-1185">Reference proteome</keyword>
<dbReference type="CDD" id="cd14966">
    <property type="entry name" value="7tmD_STE3"/>
    <property type="match status" value="1"/>
</dbReference>
<feature type="transmembrane region" description="Helical" evidence="10">
    <location>
        <begin position="6"/>
        <end position="25"/>
    </location>
</feature>
<dbReference type="PANTHER" id="PTHR28097">
    <property type="entry name" value="PHEROMONE A FACTOR RECEPTOR"/>
    <property type="match status" value="1"/>
</dbReference>
<evidence type="ECO:0000313" key="11">
    <source>
        <dbReference type="EMBL" id="KIK20305.1"/>
    </source>
</evidence>
<keyword evidence="4 10" id="KW-0812">Transmembrane</keyword>
<evidence type="ECO:0000256" key="8">
    <source>
        <dbReference type="ARBA" id="ARBA00023170"/>
    </source>
</evidence>
<feature type="transmembrane region" description="Helical" evidence="10">
    <location>
        <begin position="37"/>
        <end position="56"/>
    </location>
</feature>
<dbReference type="EMBL" id="KN833767">
    <property type="protein sequence ID" value="KIK20305.1"/>
    <property type="molecule type" value="Genomic_DNA"/>
</dbReference>
<dbReference type="OrthoDB" id="2874149at2759"/>
<dbReference type="PRINTS" id="PR00899">
    <property type="entry name" value="GPCRSTE3"/>
</dbReference>
<keyword evidence="9" id="KW-0807">Transducer</keyword>
<feature type="transmembrane region" description="Helical" evidence="10">
    <location>
        <begin position="116"/>
        <end position="135"/>
    </location>
</feature>
<dbReference type="Proteomes" id="UP000054018">
    <property type="component" value="Unassembled WGS sequence"/>
</dbReference>
<keyword evidence="3" id="KW-0589">Pheromone response</keyword>
<dbReference type="PANTHER" id="PTHR28097:SF1">
    <property type="entry name" value="PHEROMONE A FACTOR RECEPTOR"/>
    <property type="match status" value="1"/>
</dbReference>
<sequence>MNVNPTYPLFPIFAFLGFIVVLIPLPWHLRAWNSGTCMYIAWTALGCLLHFVNSIIWCNNALNVAPVWCDISTKLLIGAGVGIPAAGLCISRRLYKIAVIKSVTVTREDKRRAVMVDLAITVGIPALVMALHYVVQGHRFDILEDIGCWPSIYNSIPAYFLVYMWPTLLGCVSFIFSALTLRAFYWRRLEFSQLIASNTSMHVGQYIRLMALACIEMSSTIPISIVGLCISNEAVPIQPWISWDNTHYDFSRVGLYPAVIWQSNPKYAAALEMSRWLFPACGLLFFTLFGFAAEARKEYRASLILFVKLFGYKPTSQESQRAQPRWKRTLSKSMNEVSCGSLPVYVTSFPLRAKRDASFASPSTGYTTASDLEKAISCSSSTLPRYSREPDVSPTATDFSGLDGNTVRGDVEAKCSPSRPHSVAISDVPASHCPFTPPSVLPAGANDPRMSHCLDADIAVSVQTQYAIAL</sequence>
<dbReference type="GO" id="GO:0005886">
    <property type="term" value="C:plasma membrane"/>
    <property type="evidence" value="ECO:0007669"/>
    <property type="project" value="TreeGrafter"/>
</dbReference>
<proteinExistence type="inferred from homology"/>
<comment type="subcellular location">
    <subcellularLocation>
        <location evidence="1">Membrane</location>
        <topology evidence="1">Multi-pass membrane protein</topology>
    </subcellularLocation>
</comment>